<dbReference type="Proteomes" id="UP001212803">
    <property type="component" value="Chromosome"/>
</dbReference>
<reference evidence="2 3" key="1">
    <citation type="journal article" date="2023" name="ISME J.">
        <title>Thermophilic Dehalococcoidia with unusual traits shed light on an unexpected past.</title>
        <authorList>
            <person name="Palmer M."/>
            <person name="Covington J.K."/>
            <person name="Zhou E.M."/>
            <person name="Thomas S.C."/>
            <person name="Habib N."/>
            <person name="Seymour C.O."/>
            <person name="Lai D."/>
            <person name="Johnston J."/>
            <person name="Hashimi A."/>
            <person name="Jiao J.Y."/>
            <person name="Muok A.R."/>
            <person name="Liu L."/>
            <person name="Xian W.D."/>
            <person name="Zhi X.Y."/>
            <person name="Li M.M."/>
            <person name="Silva L.P."/>
            <person name="Bowen B.P."/>
            <person name="Louie K."/>
            <person name="Briegel A."/>
            <person name="Pett-Ridge J."/>
            <person name="Weber P.K."/>
            <person name="Tocheva E.I."/>
            <person name="Woyke T."/>
            <person name="Northen T.R."/>
            <person name="Mayali X."/>
            <person name="Li W.J."/>
            <person name="Hedlund B.P."/>
        </authorList>
    </citation>
    <scope>NUCLEOTIDE SEQUENCE [LARGE SCALE GENOMIC DNA]</scope>
    <source>
        <strain evidence="2 3">YIM 72310</strain>
    </source>
</reference>
<feature type="compositionally biased region" description="Low complexity" evidence="1">
    <location>
        <begin position="18"/>
        <end position="29"/>
    </location>
</feature>
<evidence type="ECO:0008006" key="4">
    <source>
        <dbReference type="Google" id="ProtNLM"/>
    </source>
</evidence>
<sequence>MSIDRRMLIASSRLAAPTAPFPAASPEAFTHSRCSGSDSTHAAASSNELNERPRAVGMPCRSMNAFAHALLASMRAAAAEGP</sequence>
<organism evidence="2 3">
    <name type="scientific">Tepidiforma flava</name>
    <dbReference type="NCBI Taxonomy" id="3004094"/>
    <lineage>
        <taxon>Bacteria</taxon>
        <taxon>Bacillati</taxon>
        <taxon>Chloroflexota</taxon>
        <taxon>Tepidiformia</taxon>
        <taxon>Tepidiformales</taxon>
        <taxon>Tepidiformaceae</taxon>
        <taxon>Tepidiforma</taxon>
    </lineage>
</organism>
<proteinExistence type="predicted"/>
<dbReference type="EMBL" id="CP115149">
    <property type="protein sequence ID" value="WBL36215.1"/>
    <property type="molecule type" value="Genomic_DNA"/>
</dbReference>
<keyword evidence="3" id="KW-1185">Reference proteome</keyword>
<feature type="compositionally biased region" description="Polar residues" evidence="1">
    <location>
        <begin position="32"/>
        <end position="48"/>
    </location>
</feature>
<feature type="region of interest" description="Disordered" evidence="1">
    <location>
        <begin position="18"/>
        <end position="50"/>
    </location>
</feature>
<protein>
    <recommendedName>
        <fullName evidence="4">Secreted protein</fullName>
    </recommendedName>
</protein>
<name>A0ABY7M6Q3_9CHLR</name>
<evidence type="ECO:0000313" key="3">
    <source>
        <dbReference type="Proteomes" id="UP001212803"/>
    </source>
</evidence>
<evidence type="ECO:0000256" key="1">
    <source>
        <dbReference type="SAM" id="MobiDB-lite"/>
    </source>
</evidence>
<gene>
    <name evidence="2" type="ORF">O0235_00955</name>
</gene>
<accession>A0ABY7M6Q3</accession>
<evidence type="ECO:0000313" key="2">
    <source>
        <dbReference type="EMBL" id="WBL36215.1"/>
    </source>
</evidence>